<keyword evidence="3 8" id="KW-0812">Transmembrane</keyword>
<evidence type="ECO:0000256" key="5">
    <source>
        <dbReference type="ARBA" id="ARBA00022989"/>
    </source>
</evidence>
<dbReference type="InterPro" id="IPR013261">
    <property type="entry name" value="Tim21"/>
</dbReference>
<evidence type="ECO:0000313" key="11">
    <source>
        <dbReference type="Proteomes" id="UP000660262"/>
    </source>
</evidence>
<dbReference type="Gene3D" id="3.10.450.320">
    <property type="entry name" value="Mitochondrial import inner membrane translocase subunit Tim21"/>
    <property type="match status" value="1"/>
</dbReference>
<evidence type="ECO:0000256" key="6">
    <source>
        <dbReference type="ARBA" id="ARBA00023128"/>
    </source>
</evidence>
<keyword evidence="8" id="KW-0811">Translocation</keyword>
<comment type="subunit">
    <text evidence="8">Component of the TIM23 complex.</text>
</comment>
<organism evidence="10 11">
    <name type="scientific">Pycnococcus provasolii</name>
    <dbReference type="NCBI Taxonomy" id="41880"/>
    <lineage>
        <taxon>Eukaryota</taxon>
        <taxon>Viridiplantae</taxon>
        <taxon>Chlorophyta</taxon>
        <taxon>Pseudoscourfieldiophyceae</taxon>
        <taxon>Pseudoscourfieldiales</taxon>
        <taxon>Pycnococcaceae</taxon>
        <taxon>Pycnococcus</taxon>
    </lineage>
</organism>
<keyword evidence="5 8" id="KW-1133">Transmembrane helix</keyword>
<comment type="similarity">
    <text evidence="2 8">Belongs to the TIM21 family.</text>
</comment>
<dbReference type="InterPro" id="IPR038552">
    <property type="entry name" value="Tim21_IMS_sf"/>
</dbReference>
<evidence type="ECO:0000256" key="1">
    <source>
        <dbReference type="ARBA" id="ARBA00004304"/>
    </source>
</evidence>
<keyword evidence="8" id="KW-0653">Protein transport</keyword>
<evidence type="ECO:0000256" key="3">
    <source>
        <dbReference type="ARBA" id="ARBA00022692"/>
    </source>
</evidence>
<dbReference type="EMBL" id="BNJQ01000008">
    <property type="protein sequence ID" value="GHP04681.1"/>
    <property type="molecule type" value="Genomic_DNA"/>
</dbReference>
<dbReference type="OrthoDB" id="436405at2759"/>
<evidence type="ECO:0000256" key="2">
    <source>
        <dbReference type="ARBA" id="ARBA00010867"/>
    </source>
</evidence>
<keyword evidence="6 8" id="KW-0496">Mitochondrion</keyword>
<comment type="caution">
    <text evidence="10">The sequence shown here is derived from an EMBL/GenBank/DDBJ whole genome shotgun (WGS) entry which is preliminary data.</text>
</comment>
<name>A0A830HGB6_9CHLO</name>
<dbReference type="GO" id="GO:0030150">
    <property type="term" value="P:protein import into mitochondrial matrix"/>
    <property type="evidence" value="ECO:0007669"/>
    <property type="project" value="UniProtKB-UniRule"/>
</dbReference>
<proteinExistence type="inferred from homology"/>
<dbReference type="PANTHER" id="PTHR13032">
    <property type="entry name" value="MITOCHONDRIAL IMPORT INNER MEMBRANE TRANSLOCASE SUBUNIT TIM21"/>
    <property type="match status" value="1"/>
</dbReference>
<evidence type="ECO:0000256" key="4">
    <source>
        <dbReference type="ARBA" id="ARBA00022946"/>
    </source>
</evidence>
<evidence type="ECO:0000256" key="9">
    <source>
        <dbReference type="SAM" id="MobiDB-lite"/>
    </source>
</evidence>
<keyword evidence="4" id="KW-0809">Transit peptide</keyword>
<sequence>MATFRCALRALRVACDSPLTCVVSVARVTPRVCASSAAFAADAPRLILPVLQSRSFGSSPAVLGSWAASAQDSAQYAAAWAIARSWSSSAAAVSSTAQESKAGGGENENALAESAFDSLTDKIPERPVSAAEASSYSVVILAGLAVAAAAAYAFASELLITPKEYRVFDAAMERLRNDPRVAVRLGNSLSGYGSDSKNRSARQRIPHRSYTSQEDGREHMRVQFYVRGSSGVGVAHADAYNNAGTWVLHYLFLDVNNVRVTLVNNG</sequence>
<comment type="subcellular location">
    <subcellularLocation>
        <location evidence="8">Mitochondrion inner membrane</location>
        <topology evidence="8">Single-pass membrane protein</topology>
    </subcellularLocation>
    <subcellularLocation>
        <location evidence="1">Mitochondrion membrane</location>
        <topology evidence="1">Single-pass membrane protein</topology>
    </subcellularLocation>
</comment>
<feature type="transmembrane region" description="Helical" evidence="8">
    <location>
        <begin position="136"/>
        <end position="155"/>
    </location>
</feature>
<accession>A0A830HGB6</accession>
<dbReference type="GO" id="GO:0005744">
    <property type="term" value="C:TIM23 mitochondrial import inner membrane translocase complex"/>
    <property type="evidence" value="ECO:0007669"/>
    <property type="project" value="UniProtKB-UniRule"/>
</dbReference>
<evidence type="ECO:0000256" key="7">
    <source>
        <dbReference type="ARBA" id="ARBA00023136"/>
    </source>
</evidence>
<evidence type="ECO:0000256" key="8">
    <source>
        <dbReference type="RuleBase" id="RU367142"/>
    </source>
</evidence>
<reference evidence="10" key="1">
    <citation type="submission" date="2020-10" db="EMBL/GenBank/DDBJ databases">
        <title>Unveiling of a novel bifunctional photoreceptor, Dualchrome1, isolated from a cosmopolitan green alga.</title>
        <authorList>
            <person name="Suzuki S."/>
            <person name="Kawachi M."/>
        </authorList>
    </citation>
    <scope>NUCLEOTIDE SEQUENCE</scope>
    <source>
        <strain evidence="10">NIES 2893</strain>
    </source>
</reference>
<dbReference type="Pfam" id="PF08294">
    <property type="entry name" value="TIM21"/>
    <property type="match status" value="1"/>
</dbReference>
<protein>
    <recommendedName>
        <fullName evidence="8">Mitochondrial import inner membrane translocase subunit Tim21</fullName>
    </recommendedName>
</protein>
<keyword evidence="8" id="KW-0813">Transport</keyword>
<gene>
    <name evidence="10" type="ORF">PPROV_000343400</name>
</gene>
<keyword evidence="7 8" id="KW-0472">Membrane</keyword>
<keyword evidence="8" id="KW-0999">Mitochondrion inner membrane</keyword>
<dbReference type="Proteomes" id="UP000660262">
    <property type="component" value="Unassembled WGS sequence"/>
</dbReference>
<comment type="function">
    <text evidence="8">Essential component of the TIM23 complex, a complex that mediates the translocation of transit peptide-containing proteins across the mitochondrial inner membrane.</text>
</comment>
<dbReference type="AlphaFoldDB" id="A0A830HGB6"/>
<dbReference type="PANTHER" id="PTHR13032:SF6">
    <property type="entry name" value="MITOCHONDRIAL IMPORT INNER MEMBRANE TRANSLOCASE SUBUNIT TIM21"/>
    <property type="match status" value="1"/>
</dbReference>
<evidence type="ECO:0000313" key="10">
    <source>
        <dbReference type="EMBL" id="GHP04681.1"/>
    </source>
</evidence>
<keyword evidence="11" id="KW-1185">Reference proteome</keyword>
<feature type="region of interest" description="Disordered" evidence="9">
    <location>
        <begin position="192"/>
        <end position="215"/>
    </location>
</feature>